<dbReference type="Gene3D" id="3.40.50.1820">
    <property type="entry name" value="alpha/beta hydrolase"/>
    <property type="match status" value="1"/>
</dbReference>
<dbReference type="AlphaFoldDB" id="A0A8T3V830"/>
<organism evidence="2 3">
    <name type="scientific">Methanobrevibacter millerae</name>
    <dbReference type="NCBI Taxonomy" id="230361"/>
    <lineage>
        <taxon>Archaea</taxon>
        <taxon>Methanobacteriati</taxon>
        <taxon>Methanobacteriota</taxon>
        <taxon>Methanomada group</taxon>
        <taxon>Methanobacteria</taxon>
        <taxon>Methanobacteriales</taxon>
        <taxon>Methanobacteriaceae</taxon>
        <taxon>Methanobrevibacter</taxon>
    </lineage>
</organism>
<dbReference type="InterPro" id="IPR029059">
    <property type="entry name" value="AB_hydrolase_5"/>
</dbReference>
<reference evidence="2" key="1">
    <citation type="submission" date="2019-04" db="EMBL/GenBank/DDBJ databases">
        <title>Evolution of Biomass-Degrading Anaerobic Consortia Revealed by Metagenomics.</title>
        <authorList>
            <person name="Peng X."/>
        </authorList>
    </citation>
    <scope>NUCLEOTIDE SEQUENCE</scope>
    <source>
        <strain evidence="2">SIG12</strain>
    </source>
</reference>
<dbReference type="SUPFAM" id="SSF53474">
    <property type="entry name" value="alpha/beta-Hydrolases"/>
    <property type="match status" value="1"/>
</dbReference>
<feature type="domain" description="Alpha/beta hydrolase fold-5" evidence="1">
    <location>
        <begin position="62"/>
        <end position="219"/>
    </location>
</feature>
<evidence type="ECO:0000259" key="1">
    <source>
        <dbReference type="Pfam" id="PF12695"/>
    </source>
</evidence>
<proteinExistence type="predicted"/>
<dbReference type="Pfam" id="PF12695">
    <property type="entry name" value="Abhydrolase_5"/>
    <property type="match status" value="1"/>
</dbReference>
<sequence>MKKRYIAIIIVLLAIVSLSIYSGNNYSPADNEALKYLNVSENVSISKVSNGVFLDGPGNDTAVIFYPGAKIEYTSYLPLMNNLALKGVDSYIVEMPLNLAFLGMNSADDIIKNSNYSHYVLAGHSLGAYAASSYCAKHNNVDALVLLAGYSNKEIDIPVLSIYGSNDKILNLETYNDSKLHYKNFTEHIIEGGNHGQFGNYGLQKDDGKATINSTQQQNETANKIIKFIDSLF</sequence>
<gene>
    <name evidence="2" type="ORF">E7Z73_00495</name>
</gene>
<name>A0A8T3V830_9EURY</name>
<keyword evidence="2" id="KW-0378">Hydrolase</keyword>
<dbReference type="RefSeq" id="WP_303735847.1">
    <property type="nucleotide sequence ID" value="NZ_SUTE01000002.1"/>
</dbReference>
<comment type="caution">
    <text evidence="2">The sequence shown here is derived from an EMBL/GenBank/DDBJ whole genome shotgun (WGS) entry which is preliminary data.</text>
</comment>
<dbReference type="Proteomes" id="UP000762703">
    <property type="component" value="Unassembled WGS sequence"/>
</dbReference>
<dbReference type="EMBL" id="SUTE01000002">
    <property type="protein sequence ID" value="MBE6504209.1"/>
    <property type="molecule type" value="Genomic_DNA"/>
</dbReference>
<evidence type="ECO:0000313" key="2">
    <source>
        <dbReference type="EMBL" id="MBE6504209.1"/>
    </source>
</evidence>
<protein>
    <submittedName>
        <fullName evidence="2">Alpha/beta hydrolase</fullName>
    </submittedName>
</protein>
<dbReference type="PANTHER" id="PTHR42886:SF29">
    <property type="entry name" value="PUMMELIG, ISOFORM A"/>
    <property type="match status" value="1"/>
</dbReference>
<accession>A0A8T3V830</accession>
<evidence type="ECO:0000313" key="3">
    <source>
        <dbReference type="Proteomes" id="UP000762703"/>
    </source>
</evidence>
<dbReference type="GO" id="GO:0016787">
    <property type="term" value="F:hydrolase activity"/>
    <property type="evidence" value="ECO:0007669"/>
    <property type="project" value="UniProtKB-KW"/>
</dbReference>
<dbReference type="PANTHER" id="PTHR42886">
    <property type="entry name" value="RE40534P-RELATED"/>
    <property type="match status" value="1"/>
</dbReference>
<dbReference type="InterPro" id="IPR029058">
    <property type="entry name" value="AB_hydrolase_fold"/>
</dbReference>